<sequence>MKLIWVLSPLLLFVSTACSRLSAKDVTSEHLKTIGSWTATAQMVAESWAKGSVLQPYAKQTLEKTQQEIAKETESLFQELPQTRSQLAPPLQQLQQTIQQLSIAVDQPEKTAITAPLKQLMAEEKQLQTLIQSQSKTP</sequence>
<comment type="caution">
    <text evidence="2">The sequence shown here is derived from an EMBL/GenBank/DDBJ whole genome shotgun (WGS) entry which is preliminary data.</text>
</comment>
<evidence type="ECO:0008006" key="4">
    <source>
        <dbReference type="Google" id="ProtNLM"/>
    </source>
</evidence>
<keyword evidence="3" id="KW-1185">Reference proteome</keyword>
<proteinExistence type="predicted"/>
<reference evidence="3" key="1">
    <citation type="submission" date="2018-02" db="EMBL/GenBank/DDBJ databases">
        <authorList>
            <person name="Moore K."/>
            <person name="Momper L."/>
        </authorList>
    </citation>
    <scope>NUCLEOTIDE SEQUENCE [LARGE SCALE GENOMIC DNA]</scope>
    <source>
        <strain evidence="3">ULC18</strain>
    </source>
</reference>
<accession>A0A2T1E2S9</accession>
<protein>
    <recommendedName>
        <fullName evidence="4">Lipoprotein</fullName>
    </recommendedName>
</protein>
<dbReference type="PROSITE" id="PS51257">
    <property type="entry name" value="PROKAR_LIPOPROTEIN"/>
    <property type="match status" value="1"/>
</dbReference>
<evidence type="ECO:0000313" key="3">
    <source>
        <dbReference type="Proteomes" id="UP000239576"/>
    </source>
</evidence>
<feature type="signal peptide" evidence="1">
    <location>
        <begin position="1"/>
        <end position="23"/>
    </location>
</feature>
<dbReference type="OrthoDB" id="488606at2"/>
<dbReference type="Proteomes" id="UP000239576">
    <property type="component" value="Unassembled WGS sequence"/>
</dbReference>
<keyword evidence="1" id="KW-0732">Signal</keyword>
<evidence type="ECO:0000313" key="2">
    <source>
        <dbReference type="EMBL" id="PSB27048.1"/>
    </source>
</evidence>
<dbReference type="RefSeq" id="WP_106257667.1">
    <property type="nucleotide sequence ID" value="NZ_CAWNSW010000133.1"/>
</dbReference>
<evidence type="ECO:0000256" key="1">
    <source>
        <dbReference type="SAM" id="SignalP"/>
    </source>
</evidence>
<gene>
    <name evidence="2" type="ORF">C7B82_18050</name>
</gene>
<feature type="chain" id="PRO_5015721472" description="Lipoprotein" evidence="1">
    <location>
        <begin position="24"/>
        <end position="138"/>
    </location>
</feature>
<organism evidence="2 3">
    <name type="scientific">Stenomitos frigidus ULC18</name>
    <dbReference type="NCBI Taxonomy" id="2107698"/>
    <lineage>
        <taxon>Bacteria</taxon>
        <taxon>Bacillati</taxon>
        <taxon>Cyanobacteriota</taxon>
        <taxon>Cyanophyceae</taxon>
        <taxon>Leptolyngbyales</taxon>
        <taxon>Leptolyngbyaceae</taxon>
        <taxon>Stenomitos</taxon>
    </lineage>
</organism>
<dbReference type="EMBL" id="PVWK01000098">
    <property type="protein sequence ID" value="PSB27048.1"/>
    <property type="molecule type" value="Genomic_DNA"/>
</dbReference>
<name>A0A2T1E2S9_9CYAN</name>
<dbReference type="AlphaFoldDB" id="A0A2T1E2S9"/>
<reference evidence="2 3" key="2">
    <citation type="submission" date="2018-03" db="EMBL/GenBank/DDBJ databases">
        <title>The ancient ancestry and fast evolution of plastids.</title>
        <authorList>
            <person name="Moore K.R."/>
            <person name="Magnabosco C."/>
            <person name="Momper L."/>
            <person name="Gold D.A."/>
            <person name="Bosak T."/>
            <person name="Fournier G.P."/>
        </authorList>
    </citation>
    <scope>NUCLEOTIDE SEQUENCE [LARGE SCALE GENOMIC DNA]</scope>
    <source>
        <strain evidence="2 3">ULC18</strain>
    </source>
</reference>